<keyword evidence="1" id="KW-1133">Transmembrane helix</keyword>
<gene>
    <name evidence="2" type="ORF">SAMN04488519_104208</name>
</gene>
<sequence>MFQKIPRTQSPPSKPLMIWDGNCGFCAYWIQVWESKSSGITFKTYQEVADQFPEIPLKEFKKASRFIETNGQIFSGPDSAYRSFFHFKRPLKFPHRWYQKSRSFRWMSDHAYNFMAKNRPAMMKITYAFWGKNPKQQKPYWLLWLLGVLSIILLFVKVI</sequence>
<dbReference type="Pfam" id="PF04134">
    <property type="entry name" value="DCC1-like"/>
    <property type="match status" value="1"/>
</dbReference>
<dbReference type="EMBL" id="FOVW01000004">
    <property type="protein sequence ID" value="SFO18576.1"/>
    <property type="molecule type" value="Genomic_DNA"/>
</dbReference>
<name>A0A1I5F4M8_9BACT</name>
<dbReference type="Proteomes" id="UP000199564">
    <property type="component" value="Unassembled WGS sequence"/>
</dbReference>
<keyword evidence="1" id="KW-0472">Membrane</keyword>
<accession>A0A1I5F4M8</accession>
<evidence type="ECO:0000256" key="1">
    <source>
        <dbReference type="SAM" id="Phobius"/>
    </source>
</evidence>
<proteinExistence type="predicted"/>
<keyword evidence="1" id="KW-0812">Transmembrane</keyword>
<dbReference type="AlphaFoldDB" id="A0A1I5F4M8"/>
<dbReference type="InterPro" id="IPR007263">
    <property type="entry name" value="DCC1-like"/>
</dbReference>
<evidence type="ECO:0000313" key="2">
    <source>
        <dbReference type="EMBL" id="SFO18576.1"/>
    </source>
</evidence>
<reference evidence="3" key="1">
    <citation type="submission" date="2016-10" db="EMBL/GenBank/DDBJ databases">
        <authorList>
            <person name="Varghese N."/>
            <person name="Submissions S."/>
        </authorList>
    </citation>
    <scope>NUCLEOTIDE SEQUENCE [LARGE SCALE GENOMIC DNA]</scope>
    <source>
        <strain evidence="3">DSM 15282</strain>
    </source>
</reference>
<dbReference type="RefSeq" id="WP_091652597.1">
    <property type="nucleotide sequence ID" value="NZ_FOVW01000004.1"/>
</dbReference>
<feature type="transmembrane region" description="Helical" evidence="1">
    <location>
        <begin position="140"/>
        <end position="158"/>
    </location>
</feature>
<organism evidence="2 3">
    <name type="scientific">Algoriphagus ornithinivorans</name>
    <dbReference type="NCBI Taxonomy" id="226506"/>
    <lineage>
        <taxon>Bacteria</taxon>
        <taxon>Pseudomonadati</taxon>
        <taxon>Bacteroidota</taxon>
        <taxon>Cytophagia</taxon>
        <taxon>Cytophagales</taxon>
        <taxon>Cyclobacteriaceae</taxon>
        <taxon>Algoriphagus</taxon>
    </lineage>
</organism>
<protein>
    <submittedName>
        <fullName evidence="2">Predicted thiol-disulfide oxidoreductase YuxK, DCC family</fullName>
    </submittedName>
</protein>
<evidence type="ECO:0000313" key="3">
    <source>
        <dbReference type="Proteomes" id="UP000199564"/>
    </source>
</evidence>
<keyword evidence="3" id="KW-1185">Reference proteome</keyword>
<dbReference type="GO" id="GO:0015035">
    <property type="term" value="F:protein-disulfide reductase activity"/>
    <property type="evidence" value="ECO:0007669"/>
    <property type="project" value="InterPro"/>
</dbReference>